<dbReference type="Pfam" id="PF13535">
    <property type="entry name" value="ATP-grasp_4"/>
    <property type="match status" value="1"/>
</dbReference>
<keyword evidence="2 4" id="KW-0547">Nucleotide-binding</keyword>
<dbReference type="PROSITE" id="PS00867">
    <property type="entry name" value="CPSASE_2"/>
    <property type="match status" value="1"/>
</dbReference>
<dbReference type="InterPro" id="IPR040570">
    <property type="entry name" value="LAL_C2"/>
</dbReference>
<dbReference type="PROSITE" id="PS50975">
    <property type="entry name" value="ATP_GRASP"/>
    <property type="match status" value="1"/>
</dbReference>
<keyword evidence="1" id="KW-0436">Ligase</keyword>
<keyword evidence="7" id="KW-1185">Reference proteome</keyword>
<dbReference type="GO" id="GO:0016829">
    <property type="term" value="F:lyase activity"/>
    <property type="evidence" value="ECO:0007669"/>
    <property type="project" value="UniProtKB-KW"/>
</dbReference>
<dbReference type="OrthoDB" id="24041at2"/>
<dbReference type="HOGENOM" id="CLU_029016_6_2_7"/>
<dbReference type="GO" id="GO:0046872">
    <property type="term" value="F:metal ion binding"/>
    <property type="evidence" value="ECO:0007669"/>
    <property type="project" value="InterPro"/>
</dbReference>
<dbReference type="InterPro" id="IPR011761">
    <property type="entry name" value="ATP-grasp"/>
</dbReference>
<dbReference type="Proteomes" id="UP000001351">
    <property type="component" value="Chromosome"/>
</dbReference>
<keyword evidence="3 4" id="KW-0067">ATP-binding</keyword>
<evidence type="ECO:0000256" key="2">
    <source>
        <dbReference type="ARBA" id="ARBA00022741"/>
    </source>
</evidence>
<dbReference type="SUPFAM" id="SSF56059">
    <property type="entry name" value="Glutathione synthetase ATP-binding domain-like"/>
    <property type="match status" value="1"/>
</dbReference>
<dbReference type="InterPro" id="IPR036291">
    <property type="entry name" value="NAD(P)-bd_dom_sf"/>
</dbReference>
<dbReference type="RefSeq" id="WP_013376478.1">
    <property type="nucleotide sequence ID" value="NC_014623.1"/>
</dbReference>
<sequence>MNQFVFVESNTTGTGRLAVERLLAQGEQVTFITHQPEKYPFLVGNKAPGLKVLKVETNDAAAVEACVDGLVREGKVAALLTFSTFYVPTVAAIAARHGLRYLQPRAAQACHNKHEARALLRAAGLPGPEFHVIASEAEAAQLAQTVRFPCVVKPPAESGSTGVRRVDTPEELLAHFRSLHSRAANERGQSLHGEVLVESFLEGPEFSVETMTLADGTTHVLGVTQKYLSAPPYFVEMGHDFPADLPPERRRALEEAVLAGLAAVGFDFGPAHTEIRFTPAGPVIIEINPRLAGGMIPELVRLSTGVDLLSAMLDQMLGRPVDLTHTRQDVACIRFITSERPGVLARVEGQDEASRLGTVRQVAVDKAAGTRLRPPESATDRLGYVIASGPERGQVLGDAARALSLLRVEQAAPSAPA</sequence>
<dbReference type="PANTHER" id="PTHR43585">
    <property type="entry name" value="FUMIPYRROLE BIOSYNTHESIS PROTEIN C"/>
    <property type="match status" value="1"/>
</dbReference>
<dbReference type="GO" id="GO:0005524">
    <property type="term" value="F:ATP binding"/>
    <property type="evidence" value="ECO:0007669"/>
    <property type="project" value="UniProtKB-UniRule"/>
</dbReference>
<name>E3FE26_STIAD</name>
<evidence type="ECO:0000256" key="1">
    <source>
        <dbReference type="ARBA" id="ARBA00022598"/>
    </source>
</evidence>
<reference evidence="6 7" key="1">
    <citation type="journal article" date="2011" name="Mol. Biol. Evol.">
        <title>Comparative genomic analysis of fruiting body formation in Myxococcales.</title>
        <authorList>
            <person name="Huntley S."/>
            <person name="Hamann N."/>
            <person name="Wegener-Feldbrugge S."/>
            <person name="Treuner-Lange A."/>
            <person name="Kube M."/>
            <person name="Reinhardt R."/>
            <person name="Klages S."/>
            <person name="Muller R."/>
            <person name="Ronning C.M."/>
            <person name="Nierman W.C."/>
            <person name="Sogaard-Andersen L."/>
        </authorList>
    </citation>
    <scope>NUCLEOTIDE SEQUENCE [LARGE SCALE GENOMIC DNA]</scope>
    <source>
        <strain evidence="6 7">DW4/3-1</strain>
    </source>
</reference>
<dbReference type="AlphaFoldDB" id="E3FE26"/>
<dbReference type="STRING" id="378806.STAUR_4851"/>
<dbReference type="eggNOG" id="COG0439">
    <property type="taxonomic scope" value="Bacteria"/>
</dbReference>
<dbReference type="GO" id="GO:0016874">
    <property type="term" value="F:ligase activity"/>
    <property type="evidence" value="ECO:0007669"/>
    <property type="project" value="UniProtKB-KW"/>
</dbReference>
<evidence type="ECO:0000256" key="4">
    <source>
        <dbReference type="PROSITE-ProRule" id="PRU00409"/>
    </source>
</evidence>
<dbReference type="SUPFAM" id="SSF51735">
    <property type="entry name" value="NAD(P)-binding Rossmann-fold domains"/>
    <property type="match status" value="1"/>
</dbReference>
<dbReference type="Pfam" id="PF18603">
    <property type="entry name" value="LAL_C2"/>
    <property type="match status" value="1"/>
</dbReference>
<gene>
    <name evidence="6" type="ordered locus">STAUR_4851</name>
</gene>
<evidence type="ECO:0000256" key="3">
    <source>
        <dbReference type="ARBA" id="ARBA00022840"/>
    </source>
</evidence>
<dbReference type="PANTHER" id="PTHR43585:SF2">
    <property type="entry name" value="ATP-GRASP ENZYME FSQD"/>
    <property type="match status" value="1"/>
</dbReference>
<dbReference type="InterPro" id="IPR005479">
    <property type="entry name" value="CPAse_ATP-bd"/>
</dbReference>
<accession>E3FE26</accession>
<evidence type="ECO:0000259" key="5">
    <source>
        <dbReference type="PROSITE" id="PS50975"/>
    </source>
</evidence>
<evidence type="ECO:0000313" key="7">
    <source>
        <dbReference type="Proteomes" id="UP000001351"/>
    </source>
</evidence>
<dbReference type="InterPro" id="IPR052032">
    <property type="entry name" value="ATP-dep_AA_Ligase"/>
</dbReference>
<dbReference type="SMART" id="SM01209">
    <property type="entry name" value="GARS_A"/>
    <property type="match status" value="1"/>
</dbReference>
<dbReference type="EMBL" id="CP002271">
    <property type="protein sequence ID" value="ADO72629.1"/>
    <property type="molecule type" value="Genomic_DNA"/>
</dbReference>
<feature type="domain" description="ATP-grasp" evidence="5">
    <location>
        <begin position="117"/>
        <end position="317"/>
    </location>
</feature>
<dbReference type="Gene3D" id="3.30.470.20">
    <property type="entry name" value="ATP-grasp fold, B domain"/>
    <property type="match status" value="1"/>
</dbReference>
<protein>
    <submittedName>
        <fullName evidence="6">Argininosuccinate lyase 2-like protein</fullName>
    </submittedName>
</protein>
<organism evidence="6 7">
    <name type="scientific">Stigmatella aurantiaca (strain DW4/3-1)</name>
    <dbReference type="NCBI Taxonomy" id="378806"/>
    <lineage>
        <taxon>Bacteria</taxon>
        <taxon>Pseudomonadati</taxon>
        <taxon>Myxococcota</taxon>
        <taxon>Myxococcia</taxon>
        <taxon>Myxococcales</taxon>
        <taxon>Cystobacterineae</taxon>
        <taxon>Archangiaceae</taxon>
        <taxon>Stigmatella</taxon>
    </lineage>
</organism>
<proteinExistence type="predicted"/>
<dbReference type="KEGG" id="sur:STAUR_4851"/>
<evidence type="ECO:0000313" key="6">
    <source>
        <dbReference type="EMBL" id="ADO72629.1"/>
    </source>
</evidence>